<comment type="caution">
    <text evidence="1">The sequence shown here is derived from an EMBL/GenBank/DDBJ whole genome shotgun (WGS) entry which is preliminary data.</text>
</comment>
<gene>
    <name evidence="1" type="ORF">MICAE_2460036</name>
</gene>
<evidence type="ECO:0000313" key="1">
    <source>
        <dbReference type="EMBL" id="CCI14329.1"/>
    </source>
</evidence>
<reference evidence="1 2" key="1">
    <citation type="submission" date="2012-04" db="EMBL/GenBank/DDBJ databases">
        <authorList>
            <person name="Genoscope - CEA"/>
        </authorList>
    </citation>
    <scope>NUCLEOTIDE SEQUENCE [LARGE SCALE GENOMIC DNA]</scope>
    <source>
        <strain evidence="1 2">9806</strain>
    </source>
</reference>
<proteinExistence type="predicted"/>
<dbReference type="HOGENOM" id="CLU_3202035_0_0_3"/>
<dbReference type="AlphaFoldDB" id="I4GX05"/>
<accession>I4GX05</accession>
<evidence type="ECO:0000313" key="2">
    <source>
        <dbReference type="Proteomes" id="UP000003273"/>
    </source>
</evidence>
<dbReference type="Proteomes" id="UP000003273">
    <property type="component" value="Unassembled WGS sequence"/>
</dbReference>
<sequence>MFATIEDKQALSIEVFLALPETKPAREYYHGIVTQKPMPISAPLR</sequence>
<protein>
    <submittedName>
        <fullName evidence="1">Uncharacterized protein</fullName>
    </submittedName>
</protein>
<name>I4GX05_MICAE</name>
<organism evidence="1 2">
    <name type="scientific">Microcystis aeruginosa PCC 9806</name>
    <dbReference type="NCBI Taxonomy" id="1160282"/>
    <lineage>
        <taxon>Bacteria</taxon>
        <taxon>Bacillati</taxon>
        <taxon>Cyanobacteriota</taxon>
        <taxon>Cyanophyceae</taxon>
        <taxon>Oscillatoriophycideae</taxon>
        <taxon>Chroococcales</taxon>
        <taxon>Microcystaceae</taxon>
        <taxon>Microcystis</taxon>
    </lineage>
</organism>
<dbReference type="EMBL" id="CAIL01000164">
    <property type="protein sequence ID" value="CCI14329.1"/>
    <property type="molecule type" value="Genomic_DNA"/>
</dbReference>